<name>A0A7J6M3L4_PEROL</name>
<dbReference type="FunFam" id="3.40.50.300:FF:000808">
    <property type="entry name" value="Small GTP-binding protein, putative"/>
    <property type="match status" value="1"/>
</dbReference>
<evidence type="ECO:0000256" key="2">
    <source>
        <dbReference type="SAM" id="MobiDB-lite"/>
    </source>
</evidence>
<dbReference type="CDD" id="cd01860">
    <property type="entry name" value="Rab5_related"/>
    <property type="match status" value="1"/>
</dbReference>
<evidence type="ECO:0000313" key="3">
    <source>
        <dbReference type="EMBL" id="KAF4666148.1"/>
    </source>
</evidence>
<dbReference type="PROSITE" id="PS51417">
    <property type="entry name" value="ARF"/>
    <property type="match status" value="1"/>
</dbReference>
<dbReference type="InterPro" id="IPR005225">
    <property type="entry name" value="Small_GTP-bd"/>
</dbReference>
<gene>
    <name evidence="3" type="ORF">FOZ61_010088</name>
</gene>
<evidence type="ECO:0000256" key="1">
    <source>
        <dbReference type="ARBA" id="ARBA00022741"/>
    </source>
</evidence>
<dbReference type="GO" id="GO:0005525">
    <property type="term" value="F:GTP binding"/>
    <property type="evidence" value="ECO:0007669"/>
    <property type="project" value="InterPro"/>
</dbReference>
<dbReference type="SMART" id="SM00175">
    <property type="entry name" value="RAB"/>
    <property type="match status" value="1"/>
</dbReference>
<sequence>MSSSSPNYLLAGGEVSAIGKSTATELDALRKQLGLDVDPWYDYSHMLRQQVQLRKSQSTGSLGQSSAAIAELKKSKKRRRRYMGVTELMNALLRRHELARERRKKAAEATVHVKKPAPVTIQRKPKPPVKPLSSAVFLSLSREDRLRRELLSREVPEYTRYRPNHEVRWPSLKVTPCESRAGDDPRMQIPDFNAREPSETRRGRVRLLEAARHRAIVEKIEKRAEAINSSKNLDKTKSKKVTLCGYDDWDDDEDDYLIATKEKKAVGGAPLSRTASDAYLLGGGLGSIRIPQFDKMLPRPNVASRALHESKFTPSDDADMTTSTRENRLAYLIDFEKLSRSSKISRSRSAVLLGEPVPFDADKLRPVPKSGVLFSDQLPRGGAIVRGERSRLDAAVQSISPDRSLSRLTTTYLSNLRRADIGQHFMDLQMSRAQRARQTDGSTDRPAEVIDPAGVDAREQPKEPAANGGCTFDNQLSRCQAVLGSRTAAHDPQMQTRLQTGVTSTEVAAALVCLSSIVPSIGEFRCFGMTVGAAPSRKQGYKLVLLGDASVGKTSLVQRFVHNSFADTVQTTIGAAFSTQDLLVPGSNRLIKFEIWDTAGQERFRSLAPMYYRNASCAIVVYDQTSMASFVRAQDWVKQLSMVNNPDIVVALAANKMDVADQEVSVATAREYAITHGLVFCQTSAKTGQNVVALFEAIAQKLPLQTSSTAGSGNPTTTPITLGAGDTPTHAATTRGCCRNG</sequence>
<evidence type="ECO:0000313" key="4">
    <source>
        <dbReference type="Proteomes" id="UP000570595"/>
    </source>
</evidence>
<dbReference type="SUPFAM" id="SSF52540">
    <property type="entry name" value="P-loop containing nucleoside triphosphate hydrolases"/>
    <property type="match status" value="1"/>
</dbReference>
<dbReference type="SMART" id="SM00173">
    <property type="entry name" value="RAS"/>
    <property type="match status" value="1"/>
</dbReference>
<dbReference type="SMART" id="SM00176">
    <property type="entry name" value="RAN"/>
    <property type="match status" value="1"/>
</dbReference>
<dbReference type="OrthoDB" id="63533at2759"/>
<organism evidence="3 4">
    <name type="scientific">Perkinsus olseni</name>
    <name type="common">Perkinsus atlanticus</name>
    <dbReference type="NCBI Taxonomy" id="32597"/>
    <lineage>
        <taxon>Eukaryota</taxon>
        <taxon>Sar</taxon>
        <taxon>Alveolata</taxon>
        <taxon>Perkinsozoa</taxon>
        <taxon>Perkinsea</taxon>
        <taxon>Perkinsida</taxon>
        <taxon>Perkinsidae</taxon>
        <taxon>Perkinsus</taxon>
    </lineage>
</organism>
<feature type="region of interest" description="Disordered" evidence="2">
    <location>
        <begin position="706"/>
        <end position="726"/>
    </location>
</feature>
<comment type="caution">
    <text evidence="3">The sequence shown here is derived from an EMBL/GenBank/DDBJ whole genome shotgun (WGS) entry which is preliminary data.</text>
</comment>
<dbReference type="InterPro" id="IPR027417">
    <property type="entry name" value="P-loop_NTPase"/>
</dbReference>
<proteinExistence type="predicted"/>
<feature type="region of interest" description="Disordered" evidence="2">
    <location>
        <begin position="178"/>
        <end position="198"/>
    </location>
</feature>
<protein>
    <recommendedName>
        <fullName evidence="5">Ras- protein Rab-5</fullName>
    </recommendedName>
</protein>
<dbReference type="SMART" id="SM00174">
    <property type="entry name" value="RHO"/>
    <property type="match status" value="1"/>
</dbReference>
<reference evidence="3 4" key="1">
    <citation type="submission" date="2020-04" db="EMBL/GenBank/DDBJ databases">
        <title>Perkinsus olseni comparative genomics.</title>
        <authorList>
            <person name="Bogema D.R."/>
        </authorList>
    </citation>
    <scope>NUCLEOTIDE SEQUENCE [LARGE SCALE GENOMIC DNA]</scope>
    <source>
        <strain evidence="3">ATCC PRA-179</strain>
    </source>
</reference>
<dbReference type="GO" id="GO:0003924">
    <property type="term" value="F:GTPase activity"/>
    <property type="evidence" value="ECO:0007669"/>
    <property type="project" value="InterPro"/>
</dbReference>
<dbReference type="AlphaFoldDB" id="A0A7J6M3L4"/>
<dbReference type="Proteomes" id="UP000570595">
    <property type="component" value="Unassembled WGS sequence"/>
</dbReference>
<dbReference type="EMBL" id="JABAHT010000079">
    <property type="protein sequence ID" value="KAF4666148.1"/>
    <property type="molecule type" value="Genomic_DNA"/>
</dbReference>
<feature type="region of interest" description="Disordered" evidence="2">
    <location>
        <begin position="433"/>
        <end position="469"/>
    </location>
</feature>
<dbReference type="Gene3D" id="3.40.50.300">
    <property type="entry name" value="P-loop containing nucleotide triphosphate hydrolases"/>
    <property type="match status" value="1"/>
</dbReference>
<accession>A0A7J6M3L4</accession>
<dbReference type="NCBIfam" id="TIGR00231">
    <property type="entry name" value="small_GTP"/>
    <property type="match status" value="1"/>
</dbReference>
<dbReference type="InterPro" id="IPR001806">
    <property type="entry name" value="Small_GTPase"/>
</dbReference>
<dbReference type="PANTHER" id="PTHR47978">
    <property type="match status" value="1"/>
</dbReference>
<dbReference type="PRINTS" id="PR00449">
    <property type="entry name" value="RASTRNSFRMNG"/>
</dbReference>
<dbReference type="PROSITE" id="PS51421">
    <property type="entry name" value="RAS"/>
    <property type="match status" value="1"/>
</dbReference>
<dbReference type="Pfam" id="PF00071">
    <property type="entry name" value="Ras"/>
    <property type="match status" value="1"/>
</dbReference>
<keyword evidence="1" id="KW-0547">Nucleotide-binding</keyword>
<evidence type="ECO:0008006" key="5">
    <source>
        <dbReference type="Google" id="ProtNLM"/>
    </source>
</evidence>
<dbReference type="PROSITE" id="PS51419">
    <property type="entry name" value="RAB"/>
    <property type="match status" value="1"/>
</dbReference>
<feature type="compositionally biased region" description="Polar residues" evidence="2">
    <location>
        <begin position="706"/>
        <end position="720"/>
    </location>
</feature>